<sequence>MHSLGPGWTSQVPIAVENNMPKEKWFPTISSKKRTASSFCFRTSITLRSNQAALIAPVDSTYGYKAIFSCIGIHKPRLHHSFCFLDHFIIIGVCFGINYDNVEDFGRTCGRRLFYGGKDYKGVLCN</sequence>
<evidence type="ECO:0000313" key="2">
    <source>
        <dbReference type="Proteomes" id="UP000290289"/>
    </source>
</evidence>
<gene>
    <name evidence="1" type="ORF">DVH24_042824</name>
</gene>
<accession>A0A498I2A0</accession>
<organism evidence="1 2">
    <name type="scientific">Malus domestica</name>
    <name type="common">Apple</name>
    <name type="synonym">Pyrus malus</name>
    <dbReference type="NCBI Taxonomy" id="3750"/>
    <lineage>
        <taxon>Eukaryota</taxon>
        <taxon>Viridiplantae</taxon>
        <taxon>Streptophyta</taxon>
        <taxon>Embryophyta</taxon>
        <taxon>Tracheophyta</taxon>
        <taxon>Spermatophyta</taxon>
        <taxon>Magnoliopsida</taxon>
        <taxon>eudicotyledons</taxon>
        <taxon>Gunneridae</taxon>
        <taxon>Pentapetalae</taxon>
        <taxon>rosids</taxon>
        <taxon>fabids</taxon>
        <taxon>Rosales</taxon>
        <taxon>Rosaceae</taxon>
        <taxon>Amygdaloideae</taxon>
        <taxon>Maleae</taxon>
        <taxon>Malus</taxon>
    </lineage>
</organism>
<evidence type="ECO:0000313" key="1">
    <source>
        <dbReference type="EMBL" id="RXH76037.1"/>
    </source>
</evidence>
<keyword evidence="2" id="KW-1185">Reference proteome</keyword>
<proteinExistence type="predicted"/>
<reference evidence="1 2" key="1">
    <citation type="submission" date="2018-10" db="EMBL/GenBank/DDBJ databases">
        <title>A high-quality apple genome assembly.</title>
        <authorList>
            <person name="Hu J."/>
        </authorList>
    </citation>
    <scope>NUCLEOTIDE SEQUENCE [LARGE SCALE GENOMIC DNA]</scope>
    <source>
        <strain evidence="2">cv. HFTH1</strain>
        <tissue evidence="1">Young leaf</tissue>
    </source>
</reference>
<dbReference type="Proteomes" id="UP000290289">
    <property type="component" value="Chromosome 15"/>
</dbReference>
<comment type="caution">
    <text evidence="1">The sequence shown here is derived from an EMBL/GenBank/DDBJ whole genome shotgun (WGS) entry which is preliminary data.</text>
</comment>
<name>A0A498I2A0_MALDO</name>
<protein>
    <submittedName>
        <fullName evidence="1">Uncharacterized protein</fullName>
    </submittedName>
</protein>
<dbReference type="AlphaFoldDB" id="A0A498I2A0"/>
<dbReference type="EMBL" id="RDQH01000341">
    <property type="protein sequence ID" value="RXH76037.1"/>
    <property type="molecule type" value="Genomic_DNA"/>
</dbReference>